<name>A0A1I5QQU9_9ACTN</name>
<protein>
    <submittedName>
        <fullName evidence="1">Uncharacterized protein</fullName>
    </submittedName>
</protein>
<dbReference type="AlphaFoldDB" id="A0A1I5QQU9"/>
<dbReference type="EMBL" id="FOWQ01000005">
    <property type="protein sequence ID" value="SFP48698.1"/>
    <property type="molecule type" value="Genomic_DNA"/>
</dbReference>
<accession>A0A1I5QQU9</accession>
<organism evidence="1 2">
    <name type="scientific">Geodermatophilus dictyosporus</name>
    <dbReference type="NCBI Taxonomy" id="1523247"/>
    <lineage>
        <taxon>Bacteria</taxon>
        <taxon>Bacillati</taxon>
        <taxon>Actinomycetota</taxon>
        <taxon>Actinomycetes</taxon>
        <taxon>Geodermatophilales</taxon>
        <taxon>Geodermatophilaceae</taxon>
        <taxon>Geodermatophilus</taxon>
    </lineage>
</organism>
<dbReference type="STRING" id="1523247.SAMN05660464_3273"/>
<keyword evidence="2" id="KW-1185">Reference proteome</keyword>
<evidence type="ECO:0000313" key="1">
    <source>
        <dbReference type="EMBL" id="SFP48698.1"/>
    </source>
</evidence>
<reference evidence="2" key="1">
    <citation type="submission" date="2016-10" db="EMBL/GenBank/DDBJ databases">
        <authorList>
            <person name="Varghese N."/>
            <person name="Submissions S."/>
        </authorList>
    </citation>
    <scope>NUCLEOTIDE SEQUENCE [LARGE SCALE GENOMIC DNA]</scope>
    <source>
        <strain evidence="2">DSM 44208</strain>
    </source>
</reference>
<dbReference type="Proteomes" id="UP000198857">
    <property type="component" value="Unassembled WGS sequence"/>
</dbReference>
<proteinExistence type="predicted"/>
<evidence type="ECO:0000313" key="2">
    <source>
        <dbReference type="Proteomes" id="UP000198857"/>
    </source>
</evidence>
<gene>
    <name evidence="1" type="ORF">SAMN05660464_3273</name>
</gene>
<sequence length="114" mass="11977">MRRAARTEDAMTDEQPVEPDAVIGADGAALARRGAREGASSRLPEQLVPTLGRLATAGPVLAASAVALTAVAAARVLQVVGRTAWQVAGRDAQQQPITGLVEVTWTRVEIRLVR</sequence>